<gene>
    <name evidence="2" type="ORF">HCEG_04025</name>
    <name evidence="3" type="ORF">I7I53_03498</name>
</gene>
<dbReference type="VEuPathDB" id="FungiDB:I7I53_03498"/>
<evidence type="ECO:0000313" key="3">
    <source>
        <dbReference type="EMBL" id="QSS55580.1"/>
    </source>
</evidence>
<reference evidence="4" key="1">
    <citation type="submission" date="2008-07" db="EMBL/GenBank/DDBJ databases">
        <title>Annotation of Ajellomyces capsulatus strain H88.</title>
        <authorList>
            <person name="Champion M."/>
            <person name="Cuomo C."/>
            <person name="Ma L.-J."/>
            <person name="Henn M.R."/>
            <person name="Sil A."/>
            <person name="Goldman B."/>
            <person name="Young S.K."/>
            <person name="Kodira C.D."/>
            <person name="Zeng Q."/>
            <person name="Koehrsen M."/>
            <person name="Alvarado L."/>
            <person name="Berlin A."/>
            <person name="Borenstein D."/>
            <person name="Chen Z."/>
            <person name="Engels R."/>
            <person name="Freedman E."/>
            <person name="Gellesch M."/>
            <person name="Goldberg J."/>
            <person name="Griggs A."/>
            <person name="Gujja S."/>
            <person name="Heiman D."/>
            <person name="Hepburn T."/>
            <person name="Howarth C."/>
            <person name="Jen D."/>
            <person name="Larson L."/>
            <person name="Lewis B."/>
            <person name="Mehta T."/>
            <person name="Park D."/>
            <person name="Pearson M."/>
            <person name="Roberts A."/>
            <person name="Saif S."/>
            <person name="Shea T."/>
            <person name="Shenoy N."/>
            <person name="Sisk P."/>
            <person name="Stolte C."/>
            <person name="Sykes S."/>
            <person name="Walk T."/>
            <person name="White J."/>
            <person name="Yandava C."/>
            <person name="Klein B."/>
            <person name="McEwen J.G."/>
            <person name="Puccia R."/>
            <person name="Goldman G.H."/>
            <person name="Felipe M.S."/>
            <person name="Nino-Vega G."/>
            <person name="San-Blas G."/>
            <person name="Taylor J."/>
            <person name="Mendoza L."/>
            <person name="Galagan J."/>
            <person name="Nusbaum C."/>
            <person name="Birren B."/>
        </authorList>
    </citation>
    <scope>NUCLEOTIDE SEQUENCE [LARGE SCALE GENOMIC DNA]</scope>
    <source>
        <strain evidence="4">H88</strain>
    </source>
</reference>
<organism evidence="4">
    <name type="scientific">Ajellomyces capsulatus (strain H88)</name>
    <name type="common">Darling's disease fungus</name>
    <name type="synonym">Histoplasma capsulatum</name>
    <dbReference type="NCBI Taxonomy" id="544711"/>
    <lineage>
        <taxon>Eukaryota</taxon>
        <taxon>Fungi</taxon>
        <taxon>Dikarya</taxon>
        <taxon>Ascomycota</taxon>
        <taxon>Pezizomycotina</taxon>
        <taxon>Eurotiomycetes</taxon>
        <taxon>Eurotiomycetidae</taxon>
        <taxon>Onygenales</taxon>
        <taxon>Ajellomycetaceae</taxon>
        <taxon>Histoplasma</taxon>
    </lineage>
</organism>
<feature type="region of interest" description="Disordered" evidence="1">
    <location>
        <begin position="68"/>
        <end position="91"/>
    </location>
</feature>
<dbReference type="HOGENOM" id="CLU_2426513_0_0_1"/>
<protein>
    <submittedName>
        <fullName evidence="2">Uncharacterized protein</fullName>
    </submittedName>
</protein>
<evidence type="ECO:0000313" key="4">
    <source>
        <dbReference type="Proteomes" id="UP000008142"/>
    </source>
</evidence>
<evidence type="ECO:0000313" key="2">
    <source>
        <dbReference type="EMBL" id="EGC44810.1"/>
    </source>
</evidence>
<dbReference type="Proteomes" id="UP000008142">
    <property type="component" value="Unassembled WGS sequence"/>
</dbReference>
<dbReference type="EMBL" id="DS990638">
    <property type="protein sequence ID" value="EGC44810.1"/>
    <property type="molecule type" value="Genomic_DNA"/>
</dbReference>
<dbReference type="AlphaFoldDB" id="F0UET0"/>
<accession>F0UET0</accession>
<proteinExistence type="predicted"/>
<evidence type="ECO:0000256" key="1">
    <source>
        <dbReference type="SAM" id="MobiDB-lite"/>
    </source>
</evidence>
<sequence length="91" mass="9845">MFSPSISVCSADLNIEFLQVKGKGHPMLSPAHPVSLSSGPVLETVSLLSRSLWVYVRRHRRMSFPDLSPSSPLVEGFPESTSTRGIVSGCC</sequence>
<reference evidence="3" key="2">
    <citation type="submission" date="2021-01" db="EMBL/GenBank/DDBJ databases">
        <title>Chromosome-level genome assembly of a human fungal pathogen reveals clustering of transcriptionally co-regulated genes.</title>
        <authorList>
            <person name="Voorhies M."/>
            <person name="Cohen S."/>
            <person name="Shea T.P."/>
            <person name="Petrus S."/>
            <person name="Munoz J.F."/>
            <person name="Poplawski S."/>
            <person name="Goldman W.E."/>
            <person name="Michael T."/>
            <person name="Cuomo C.A."/>
            <person name="Sil A."/>
            <person name="Beyhan S."/>
        </authorList>
    </citation>
    <scope>NUCLEOTIDE SEQUENCE</scope>
    <source>
        <strain evidence="3">H88</strain>
    </source>
</reference>
<dbReference type="EMBL" id="CP069105">
    <property type="protein sequence ID" value="QSS55580.1"/>
    <property type="molecule type" value="Genomic_DNA"/>
</dbReference>
<dbReference type="Proteomes" id="UP000663419">
    <property type="component" value="Chromosome 4"/>
</dbReference>
<name>F0UET0_AJEC8</name>